<keyword evidence="5" id="KW-0862">Zinc</keyword>
<dbReference type="GO" id="GO:0016787">
    <property type="term" value="F:hydrolase activity"/>
    <property type="evidence" value="ECO:0007669"/>
    <property type="project" value="UniProtKB-KW"/>
</dbReference>
<dbReference type="CDD" id="cd07722">
    <property type="entry name" value="LACTB2-like_MBL-fold"/>
    <property type="match status" value="1"/>
</dbReference>
<dbReference type="EMBL" id="KN847043">
    <property type="protein sequence ID" value="KIW28185.1"/>
    <property type="molecule type" value="Genomic_DNA"/>
</dbReference>
<evidence type="ECO:0000256" key="1">
    <source>
        <dbReference type="ARBA" id="ARBA00001947"/>
    </source>
</evidence>
<name>A0A0D2CCX9_9EURO</name>
<dbReference type="PANTHER" id="PTHR23131">
    <property type="entry name" value="ENDORIBONUCLEASE LACTB2"/>
    <property type="match status" value="1"/>
</dbReference>
<dbReference type="AlphaFoldDB" id="A0A0D2CCX9"/>
<dbReference type="Gene3D" id="3.60.15.10">
    <property type="entry name" value="Ribonuclease Z/Hydroxyacylglutathione hydrolase-like"/>
    <property type="match status" value="1"/>
</dbReference>
<comment type="cofactor">
    <cofactor evidence="1">
        <name>Zn(2+)</name>
        <dbReference type="ChEBI" id="CHEBI:29105"/>
    </cofactor>
</comment>
<evidence type="ECO:0000256" key="5">
    <source>
        <dbReference type="ARBA" id="ARBA00022833"/>
    </source>
</evidence>
<evidence type="ECO:0000256" key="2">
    <source>
        <dbReference type="ARBA" id="ARBA00006759"/>
    </source>
</evidence>
<feature type="region of interest" description="Disordered" evidence="6">
    <location>
        <begin position="1"/>
        <end position="21"/>
    </location>
</feature>
<evidence type="ECO:0000313" key="9">
    <source>
        <dbReference type="Proteomes" id="UP000054466"/>
    </source>
</evidence>
<dbReference type="InterPro" id="IPR036866">
    <property type="entry name" value="RibonucZ/Hydroxyglut_hydro"/>
</dbReference>
<dbReference type="Pfam" id="PF17778">
    <property type="entry name" value="WHD_BLACT"/>
    <property type="match status" value="1"/>
</dbReference>
<evidence type="ECO:0000259" key="7">
    <source>
        <dbReference type="SMART" id="SM00849"/>
    </source>
</evidence>
<dbReference type="SUPFAM" id="SSF56281">
    <property type="entry name" value="Metallo-hydrolase/oxidoreductase"/>
    <property type="match status" value="1"/>
</dbReference>
<dbReference type="SMART" id="SM00849">
    <property type="entry name" value="Lactamase_B"/>
    <property type="match status" value="1"/>
</dbReference>
<dbReference type="OrthoDB" id="17458at2759"/>
<keyword evidence="3" id="KW-0479">Metal-binding</keyword>
<dbReference type="PANTHER" id="PTHR23131:SF0">
    <property type="entry name" value="ENDORIBONUCLEASE LACTB2"/>
    <property type="match status" value="1"/>
</dbReference>
<dbReference type="Proteomes" id="UP000054466">
    <property type="component" value="Unassembled WGS sequence"/>
</dbReference>
<dbReference type="Pfam" id="PF00753">
    <property type="entry name" value="Lactamase_B"/>
    <property type="match status" value="1"/>
</dbReference>
<evidence type="ECO:0000256" key="3">
    <source>
        <dbReference type="ARBA" id="ARBA00022723"/>
    </source>
</evidence>
<dbReference type="InterPro" id="IPR050662">
    <property type="entry name" value="Sec-metab_biosynth-thioest"/>
</dbReference>
<evidence type="ECO:0000256" key="4">
    <source>
        <dbReference type="ARBA" id="ARBA00022801"/>
    </source>
</evidence>
<sequence length="387" mass="42707">MHRLPTGLRLLHNTSPASRGPRRVMAQTLPKLPDWEQISTNIVRILGGNPSKFTLQGTNTYLLGNGPRRILIDTGAGEKKWIDTLRTVLTSQGKPITVSTCLLTHWHHDHLGGVTDLEKLCEELNQPGGGEVKVYKNQPTWNPDGLIDPSRVHNIEDGQTFSIPLSEDPSAPSLEIQAIHTPGHAKDHMVFQITSSPDPAEVGALFTADNVLGHGTAVFEDLHLYLQSLDLMKKRVSDAVAAQQQQEGRGGGEGSKRAFPGHGAVIQDAVTKIDEYIAHRRMREEEALNVLKHGTTTPPNSSEPLVHDSITRVGDGEDEAVIGGGETVLGKEWESIEMVKVIYRHYPENLWQPAENGLLMVLEKLRRDGKVVKTKEARWRVSEKAIL</sequence>
<dbReference type="Gene3D" id="1.10.10.10">
    <property type="entry name" value="Winged helix-like DNA-binding domain superfamily/Winged helix DNA-binding domain"/>
    <property type="match status" value="1"/>
</dbReference>
<dbReference type="InterPro" id="IPR047921">
    <property type="entry name" value="LACTB2-like_MBL-fold"/>
</dbReference>
<keyword evidence="4" id="KW-0378">Hydrolase</keyword>
<evidence type="ECO:0000256" key="6">
    <source>
        <dbReference type="SAM" id="MobiDB-lite"/>
    </source>
</evidence>
<reference evidence="8 9" key="1">
    <citation type="submission" date="2015-01" db="EMBL/GenBank/DDBJ databases">
        <title>The Genome Sequence of Cladophialophora immunda CBS83496.</title>
        <authorList>
            <consortium name="The Broad Institute Genomics Platform"/>
            <person name="Cuomo C."/>
            <person name="de Hoog S."/>
            <person name="Gorbushina A."/>
            <person name="Stielow B."/>
            <person name="Teixiera M."/>
            <person name="Abouelleil A."/>
            <person name="Chapman S.B."/>
            <person name="Priest M."/>
            <person name="Young S.K."/>
            <person name="Wortman J."/>
            <person name="Nusbaum C."/>
            <person name="Birren B."/>
        </authorList>
    </citation>
    <scope>NUCLEOTIDE SEQUENCE [LARGE SCALE GENOMIC DNA]</scope>
    <source>
        <strain evidence="8 9">CBS 83496</strain>
    </source>
</reference>
<keyword evidence="9" id="KW-1185">Reference proteome</keyword>
<dbReference type="STRING" id="569365.A0A0D2CCX9"/>
<accession>A0A0D2CCX9</accession>
<dbReference type="InterPro" id="IPR036388">
    <property type="entry name" value="WH-like_DNA-bd_sf"/>
</dbReference>
<dbReference type="VEuPathDB" id="FungiDB:PV07_07867"/>
<dbReference type="FunFam" id="3.60.15.10:FF:000041">
    <property type="entry name" value="Metallo-beta-lactamase domain protein"/>
    <property type="match status" value="1"/>
</dbReference>
<protein>
    <recommendedName>
        <fullName evidence="7">Metallo-beta-lactamase domain-containing protein</fullName>
    </recommendedName>
</protein>
<gene>
    <name evidence="8" type="ORF">PV07_07867</name>
</gene>
<dbReference type="InterPro" id="IPR041516">
    <property type="entry name" value="LACTB2_WH"/>
</dbReference>
<organism evidence="8 9">
    <name type="scientific">Cladophialophora immunda</name>
    <dbReference type="NCBI Taxonomy" id="569365"/>
    <lineage>
        <taxon>Eukaryota</taxon>
        <taxon>Fungi</taxon>
        <taxon>Dikarya</taxon>
        <taxon>Ascomycota</taxon>
        <taxon>Pezizomycotina</taxon>
        <taxon>Eurotiomycetes</taxon>
        <taxon>Chaetothyriomycetidae</taxon>
        <taxon>Chaetothyriales</taxon>
        <taxon>Herpotrichiellaceae</taxon>
        <taxon>Cladophialophora</taxon>
    </lineage>
</organism>
<dbReference type="InterPro" id="IPR001279">
    <property type="entry name" value="Metallo-B-lactamas"/>
</dbReference>
<proteinExistence type="inferred from homology"/>
<dbReference type="GO" id="GO:0044550">
    <property type="term" value="P:secondary metabolite biosynthetic process"/>
    <property type="evidence" value="ECO:0007669"/>
    <property type="project" value="TreeGrafter"/>
</dbReference>
<comment type="similarity">
    <text evidence="2">Belongs to the metallo-beta-lactamase superfamily. Glyoxalase II family.</text>
</comment>
<dbReference type="GO" id="GO:0046872">
    <property type="term" value="F:metal ion binding"/>
    <property type="evidence" value="ECO:0007669"/>
    <property type="project" value="UniProtKB-KW"/>
</dbReference>
<dbReference type="HOGENOM" id="CLU_048478_1_3_1"/>
<feature type="domain" description="Metallo-beta-lactamase" evidence="7">
    <location>
        <begin position="57"/>
        <end position="262"/>
    </location>
</feature>
<dbReference type="RefSeq" id="XP_016248401.1">
    <property type="nucleotide sequence ID" value="XM_016394982.1"/>
</dbReference>
<dbReference type="GeneID" id="27347061"/>
<evidence type="ECO:0000313" key="8">
    <source>
        <dbReference type="EMBL" id="KIW28185.1"/>
    </source>
</evidence>